<dbReference type="PANTHER" id="PTHR45824:SF29">
    <property type="entry name" value="GH16843P"/>
    <property type="match status" value="1"/>
</dbReference>
<feature type="domain" description="CRAL-TRIO" evidence="1">
    <location>
        <begin position="96"/>
        <end position="253"/>
    </location>
</feature>
<dbReference type="EMBL" id="RSCE01000005">
    <property type="protein sequence ID" value="RSH82784.1"/>
    <property type="molecule type" value="Genomic_DNA"/>
</dbReference>
<dbReference type="OrthoDB" id="75724at2759"/>
<dbReference type="Proteomes" id="UP000279236">
    <property type="component" value="Unassembled WGS sequence"/>
</dbReference>
<dbReference type="GO" id="GO:0008526">
    <property type="term" value="F:phosphatidylinositol transfer activity"/>
    <property type="evidence" value="ECO:0007669"/>
    <property type="project" value="TreeGrafter"/>
</dbReference>
<dbReference type="AlphaFoldDB" id="A0A427XV99"/>
<dbReference type="PROSITE" id="PS50191">
    <property type="entry name" value="CRAL_TRIO"/>
    <property type="match status" value="1"/>
</dbReference>
<name>A0A427XV99_9TREE</name>
<dbReference type="InterPro" id="IPR001251">
    <property type="entry name" value="CRAL-TRIO_dom"/>
</dbReference>
<dbReference type="PANTHER" id="PTHR45824">
    <property type="entry name" value="GH16843P"/>
    <property type="match status" value="1"/>
</dbReference>
<organism evidence="2 3">
    <name type="scientific">Apiotrichum porosum</name>
    <dbReference type="NCBI Taxonomy" id="105984"/>
    <lineage>
        <taxon>Eukaryota</taxon>
        <taxon>Fungi</taxon>
        <taxon>Dikarya</taxon>
        <taxon>Basidiomycota</taxon>
        <taxon>Agaricomycotina</taxon>
        <taxon>Tremellomycetes</taxon>
        <taxon>Trichosporonales</taxon>
        <taxon>Trichosporonaceae</taxon>
        <taxon>Apiotrichum</taxon>
    </lineage>
</organism>
<reference evidence="2 3" key="1">
    <citation type="submission" date="2018-11" db="EMBL/GenBank/DDBJ databases">
        <title>Genome sequence of Apiotrichum porosum DSM 27194.</title>
        <authorList>
            <person name="Aliyu H."/>
            <person name="Gorte O."/>
            <person name="Ochsenreither K."/>
        </authorList>
    </citation>
    <scope>NUCLEOTIDE SEQUENCE [LARGE SCALE GENOMIC DNA]</scope>
    <source>
        <strain evidence="2 3">DSM 27194</strain>
    </source>
</reference>
<gene>
    <name evidence="2" type="ORF">EHS24_007779</name>
</gene>
<dbReference type="SUPFAM" id="SSF52087">
    <property type="entry name" value="CRAL/TRIO domain"/>
    <property type="match status" value="1"/>
</dbReference>
<dbReference type="GeneID" id="39592322"/>
<dbReference type="Gene3D" id="3.40.525.10">
    <property type="entry name" value="CRAL-TRIO lipid binding domain"/>
    <property type="match status" value="1"/>
</dbReference>
<protein>
    <recommendedName>
        <fullName evidence="1">CRAL-TRIO domain-containing protein</fullName>
    </recommendedName>
</protein>
<evidence type="ECO:0000313" key="2">
    <source>
        <dbReference type="EMBL" id="RSH82784.1"/>
    </source>
</evidence>
<sequence length="300" mass="34236">MPFPVSLLTPPAGVTFERQFTAEQETDVAALAAHYNADGYTLDGEALTEREQMHLSKETLLRFRLSSRDVAHTIERIDANTRFRREHKVEDWEAMAAAVKPEMKTGKVFILGFSKAGQPVMYVFHPRNDWPSAQRTQIPAIFFLERARDLQAGGVDSIYVFQNYGVPKLGDNQTPAFAKENMQIVADHYPRNVGKAVLQDMGFVVRTFINLIWPFVDSWTKEVTLFDKSSKPQPDIEASLIPKECKGEFDYTWNVDEYWPVLMAVIKARRTDQEKRFREVGAKVGVQEKLFKVTDVAVTL</sequence>
<proteinExistence type="predicted"/>
<evidence type="ECO:0000259" key="1">
    <source>
        <dbReference type="PROSITE" id="PS50191"/>
    </source>
</evidence>
<dbReference type="Pfam" id="PF00650">
    <property type="entry name" value="CRAL_TRIO"/>
    <property type="match status" value="1"/>
</dbReference>
<comment type="caution">
    <text evidence="2">The sequence shown here is derived from an EMBL/GenBank/DDBJ whole genome shotgun (WGS) entry which is preliminary data.</text>
</comment>
<keyword evidence="3" id="KW-1185">Reference proteome</keyword>
<dbReference type="CDD" id="cd00170">
    <property type="entry name" value="SEC14"/>
    <property type="match status" value="1"/>
</dbReference>
<dbReference type="RefSeq" id="XP_028477016.1">
    <property type="nucleotide sequence ID" value="XM_028623123.1"/>
</dbReference>
<evidence type="ECO:0000313" key="3">
    <source>
        <dbReference type="Proteomes" id="UP000279236"/>
    </source>
</evidence>
<accession>A0A427XV99</accession>
<dbReference type="InterPro" id="IPR052578">
    <property type="entry name" value="PI_Transfer_CRAL-TRIO"/>
</dbReference>
<dbReference type="InterPro" id="IPR036865">
    <property type="entry name" value="CRAL-TRIO_dom_sf"/>
</dbReference>